<proteinExistence type="predicted"/>
<protein>
    <submittedName>
        <fullName evidence="2">Uncharacterized protein</fullName>
    </submittedName>
</protein>
<evidence type="ECO:0000313" key="3">
    <source>
        <dbReference type="Proteomes" id="UP000663850"/>
    </source>
</evidence>
<dbReference type="Proteomes" id="UP000663850">
    <property type="component" value="Unassembled WGS sequence"/>
</dbReference>
<gene>
    <name evidence="2" type="ORF">RDB_LOCUS70282</name>
</gene>
<feature type="compositionally biased region" description="Polar residues" evidence="1">
    <location>
        <begin position="306"/>
        <end position="325"/>
    </location>
</feature>
<dbReference type="AlphaFoldDB" id="A0A8H3GWM4"/>
<reference evidence="2" key="1">
    <citation type="submission" date="2021-01" db="EMBL/GenBank/DDBJ databases">
        <authorList>
            <person name="Kaushik A."/>
        </authorList>
    </citation>
    <scope>NUCLEOTIDE SEQUENCE</scope>
    <source>
        <strain evidence="2">Type strain: AG8-Rh-89/</strain>
    </source>
</reference>
<sequence length="366" mass="39038">MEPDTTQRGLADELSLGPVIYAHAESSWATLPHEPRVPGRPQMKPTPAQSTATIVGDQKELTPVTGTDLYAAFEQLTQNEPNPTMSRSTDLFERKVINTMKVAPGSQPAMDRIHSKKLPLISLKDRSHRSASEDSRPGTSHMVVEDNALGLQSLNTPQPLVSLYHDFETKDVTFNALDDISTPNIKYLPSNTHPAPGGCPPQTTVNSTSVVKATQVIKSASSTVRSATVGAWSIVRPLIVTQATQRGTGSTQSPSLIVSASCHSATTCTSIPNSASSSSHLTPGDATITGSMLGRAAQVLGRGSTEIKSPTDDNASQASAMVSTRRSAHVATIGKRPHMGSEEEEPNAPTRSKKNQSNTKSTERWK</sequence>
<organism evidence="2 3">
    <name type="scientific">Rhizoctonia solani</name>
    <dbReference type="NCBI Taxonomy" id="456999"/>
    <lineage>
        <taxon>Eukaryota</taxon>
        <taxon>Fungi</taxon>
        <taxon>Dikarya</taxon>
        <taxon>Basidiomycota</taxon>
        <taxon>Agaricomycotina</taxon>
        <taxon>Agaricomycetes</taxon>
        <taxon>Cantharellales</taxon>
        <taxon>Ceratobasidiaceae</taxon>
        <taxon>Rhizoctonia</taxon>
    </lineage>
</organism>
<evidence type="ECO:0000256" key="1">
    <source>
        <dbReference type="SAM" id="MobiDB-lite"/>
    </source>
</evidence>
<name>A0A8H3GWM4_9AGAM</name>
<dbReference type="EMBL" id="CAJMWZ010003650">
    <property type="protein sequence ID" value="CAE6477215.1"/>
    <property type="molecule type" value="Genomic_DNA"/>
</dbReference>
<feature type="region of interest" description="Disordered" evidence="1">
    <location>
        <begin position="303"/>
        <end position="366"/>
    </location>
</feature>
<evidence type="ECO:0000313" key="2">
    <source>
        <dbReference type="EMBL" id="CAE6477215.1"/>
    </source>
</evidence>
<comment type="caution">
    <text evidence="2">The sequence shown here is derived from an EMBL/GenBank/DDBJ whole genome shotgun (WGS) entry which is preliminary data.</text>
</comment>
<feature type="region of interest" description="Disordered" evidence="1">
    <location>
        <begin position="30"/>
        <end position="52"/>
    </location>
</feature>
<accession>A0A8H3GWM4</accession>